<dbReference type="InterPro" id="IPR036179">
    <property type="entry name" value="Ig-like_dom_sf"/>
</dbReference>
<dbReference type="FunFam" id="2.60.40.10:FF:000035">
    <property type="entry name" value="Contactin 1"/>
    <property type="match status" value="1"/>
</dbReference>
<proteinExistence type="predicted"/>
<evidence type="ECO:0000313" key="4">
    <source>
        <dbReference type="Proteomes" id="UP001152795"/>
    </source>
</evidence>
<dbReference type="Pfam" id="PF13895">
    <property type="entry name" value="Ig_2"/>
    <property type="match status" value="1"/>
</dbReference>
<dbReference type="Pfam" id="PF07679">
    <property type="entry name" value="I-set"/>
    <property type="match status" value="1"/>
</dbReference>
<dbReference type="CDD" id="cd00063">
    <property type="entry name" value="FN3"/>
    <property type="match status" value="6"/>
</dbReference>
<name>A0A6S7GBA2_PARCT</name>
<dbReference type="GO" id="GO:0098609">
    <property type="term" value="P:cell-cell adhesion"/>
    <property type="evidence" value="ECO:0007669"/>
    <property type="project" value="TreeGrafter"/>
</dbReference>
<accession>A0A6S7GBA2</accession>
<dbReference type="GO" id="GO:0030424">
    <property type="term" value="C:axon"/>
    <property type="evidence" value="ECO:0007669"/>
    <property type="project" value="TreeGrafter"/>
</dbReference>
<dbReference type="SUPFAM" id="SSF48726">
    <property type="entry name" value="Immunoglobulin"/>
    <property type="match status" value="4"/>
</dbReference>
<dbReference type="PANTHER" id="PTHR44170">
    <property type="entry name" value="PROTEIN SIDEKICK"/>
    <property type="match status" value="1"/>
</dbReference>
<dbReference type="InterPro" id="IPR003598">
    <property type="entry name" value="Ig_sub2"/>
</dbReference>
<keyword evidence="4" id="KW-1185">Reference proteome</keyword>
<evidence type="ECO:0000313" key="3">
    <source>
        <dbReference type="EMBL" id="CAB3990724.1"/>
    </source>
</evidence>
<dbReference type="InterPro" id="IPR007110">
    <property type="entry name" value="Ig-like_dom"/>
</dbReference>
<dbReference type="InterPro" id="IPR036116">
    <property type="entry name" value="FN3_sf"/>
</dbReference>
<dbReference type="Pfam" id="PF13927">
    <property type="entry name" value="Ig_3"/>
    <property type="match status" value="3"/>
</dbReference>
<dbReference type="Gene3D" id="2.60.40.10">
    <property type="entry name" value="Immunoglobulins"/>
    <property type="match status" value="12"/>
</dbReference>
<organism evidence="3 4">
    <name type="scientific">Paramuricea clavata</name>
    <name type="common">Red gorgonian</name>
    <name type="synonym">Violescent sea-whip</name>
    <dbReference type="NCBI Taxonomy" id="317549"/>
    <lineage>
        <taxon>Eukaryota</taxon>
        <taxon>Metazoa</taxon>
        <taxon>Cnidaria</taxon>
        <taxon>Anthozoa</taxon>
        <taxon>Octocorallia</taxon>
        <taxon>Malacalcyonacea</taxon>
        <taxon>Plexauridae</taxon>
        <taxon>Paramuricea</taxon>
    </lineage>
</organism>
<dbReference type="InterPro" id="IPR013783">
    <property type="entry name" value="Ig-like_fold"/>
</dbReference>
<sequence length="1418" mass="157177">MSDRKLHLTAKKADIQACLNDSLNVLIALQRDTDELGTAETSKDRLSLNGHFTKKDTAFEMKSMFLALLGTILLGIIDHGNSEPYFAQEPGDFTGFQRTFRDQLSSVVRGAVNPTYQWFHNGSTMNQKTAIGTTNTRVMFFQTSLASQGIYQLIVSSKMGRIFGREIKVEFIVLGQFLDKTKTTHNVVIGQQLQIECPAHSFTKHAVYKWGGTGSVTGTWFLNGRANVLVLGDGRLFFSHVTKDVVDFIEQQGGISCLLEVTDKVDVRFEQSGVFELNVTGDETKSFGPNMEKVPDEEVVEGSSMLLRCIAAGYPTPTYRWKKTDLLGVTSNVFDKVNGVLLSETNKVLYIKKIEKNRHAGTYTCHATIDDGGAQKTAKESSTVTIREKPNWVKGTLITSGTPNISTSHSWKCMARGDPEPEYNWYANTTIMNNVSGRHTIEGGILTIYSVSPEDDGMYQCVAKNKFGFAYQTVSLQVKVKPPEITRALFQENFVAGNTGLISCVSDALPSADHHWLFNGAKLETNKTGKYGLTPRQDLLVHQLSQNDTGTYTCVATNTYGRTTKEKHIKVAEIMFKRRPENNTNVIQGTSFSLFCEADSDPPLNIAYRWLFEGKALQKSDFNYQWDLSTHTLAVSDAQGHESGVYECIAYSPTSQKSSSATVIVRALPYPPQKLTLHGKCTDLTANLTWVIGHRNAYEPLTRILIQWSASRDTSTWYNFSDHVAGSADGHVVKGLNPYSDIVFRVIAANQHGMGKPSNVTAGQECKTPAAKPAICPANVQGNSTHPHDINVTWQDVEPLRQNGPGFGYIVRYKKQSSASWNEKTIPYGNEPMFTIANTSASELWDVQIQSYNDEGTGPQCPVVQAQSGKEAEIMFRIRPENKTNVQKGSNFSLHCEAHSKPRLSINYKWLHEGKELSETGMTYTVSKSRLQDSGKYECVAYVKTSIYNVEKRSASTVFVRGPPDAPRDLTLNGKCSENSANLTWTISRHSYQPLTNITIQWAISGDTSTWYDVTDHVAGSANGHVVRGLNPYSDIVFRVTVVNKYGQSAPSDSTSGQECKTAQAKPTVCPTDVEGSADVPHTIVISWKAVPQLYQNGPDFAYNVSYGKPGTEWQHKVVQGRESYTISNAGADQLWEFKVKSKNAQGNGPECQTQQARTARVAPKSAPQSLEYKEIGADYVILQWTQVDASGIEGYQLSYWYKNTTETRVRRAASTCNAENNPCTTRIQNPATRNYTQQNLKPFKEYTMFLQANNSVGLGPKSDPLTLTTKEGRPGPPEHLKVTRYGRYLNMTWKPPAETNGVITGYVLSITNGTNITVDGNTRAYLFKDLEPLTAYGVSINARTSAGVGNTVSKTVITTEIRAPAVAEPPFVHGVDEDSVNVTYNASTHEGGFPEKFYIVYKEKGKYILFYRVYQKK</sequence>
<comment type="caution">
    <text evidence="3">The sequence shown here is derived from an EMBL/GenBank/DDBJ whole genome shotgun (WGS) entry which is preliminary data.</text>
</comment>
<dbReference type="EMBL" id="CACRXK020001714">
    <property type="protein sequence ID" value="CAB3990724.1"/>
    <property type="molecule type" value="Genomic_DNA"/>
</dbReference>
<dbReference type="CDD" id="cd00096">
    <property type="entry name" value="Ig"/>
    <property type="match status" value="2"/>
</dbReference>
<protein>
    <submittedName>
        <fullName evidence="3">Contactin-4-like isoform X1</fullName>
    </submittedName>
</protein>
<dbReference type="PANTHER" id="PTHR44170:SF6">
    <property type="entry name" value="CONTACTIN"/>
    <property type="match status" value="1"/>
</dbReference>
<gene>
    <name evidence="3" type="ORF">PACLA_8A040760</name>
</gene>
<reference evidence="3" key="1">
    <citation type="submission" date="2020-04" db="EMBL/GenBank/DDBJ databases">
        <authorList>
            <person name="Alioto T."/>
            <person name="Alioto T."/>
            <person name="Gomez Garrido J."/>
        </authorList>
    </citation>
    <scope>NUCLEOTIDE SEQUENCE</scope>
    <source>
        <strain evidence="3">A484AB</strain>
    </source>
</reference>
<dbReference type="InterPro" id="IPR013098">
    <property type="entry name" value="Ig_I-set"/>
</dbReference>
<dbReference type="SUPFAM" id="SSF49265">
    <property type="entry name" value="Fibronectin type III"/>
    <property type="match status" value="3"/>
</dbReference>
<dbReference type="PROSITE" id="PS50835">
    <property type="entry name" value="IG_LIKE"/>
    <property type="match status" value="5"/>
</dbReference>
<dbReference type="GO" id="GO:0007411">
    <property type="term" value="P:axon guidance"/>
    <property type="evidence" value="ECO:0007669"/>
    <property type="project" value="TreeGrafter"/>
</dbReference>
<dbReference type="InterPro" id="IPR003599">
    <property type="entry name" value="Ig_sub"/>
</dbReference>
<dbReference type="InterPro" id="IPR003961">
    <property type="entry name" value="FN3_dom"/>
</dbReference>
<keyword evidence="1" id="KW-0677">Repeat</keyword>
<dbReference type="GO" id="GO:0005886">
    <property type="term" value="C:plasma membrane"/>
    <property type="evidence" value="ECO:0007669"/>
    <property type="project" value="TreeGrafter"/>
</dbReference>
<dbReference type="SMART" id="SM00409">
    <property type="entry name" value="IG"/>
    <property type="match status" value="6"/>
</dbReference>
<evidence type="ECO:0000256" key="2">
    <source>
        <dbReference type="ARBA" id="ARBA00023157"/>
    </source>
</evidence>
<keyword evidence="2" id="KW-1015">Disulfide bond</keyword>
<dbReference type="SMART" id="SM00408">
    <property type="entry name" value="IGc2"/>
    <property type="match status" value="5"/>
</dbReference>
<dbReference type="PROSITE" id="PS50853">
    <property type="entry name" value="FN3"/>
    <property type="match status" value="6"/>
</dbReference>
<evidence type="ECO:0000256" key="1">
    <source>
        <dbReference type="ARBA" id="ARBA00022737"/>
    </source>
</evidence>
<dbReference type="Proteomes" id="UP001152795">
    <property type="component" value="Unassembled WGS sequence"/>
</dbReference>
<dbReference type="SMART" id="SM00060">
    <property type="entry name" value="FN3"/>
    <property type="match status" value="6"/>
</dbReference>
<dbReference type="OrthoDB" id="5982258at2759"/>
<dbReference type="Pfam" id="PF00041">
    <property type="entry name" value="fn3"/>
    <property type="match status" value="3"/>
</dbReference>